<evidence type="ECO:0000256" key="1">
    <source>
        <dbReference type="SAM" id="MobiDB-lite"/>
    </source>
</evidence>
<protein>
    <submittedName>
        <fullName evidence="2">Uncharacterized protein</fullName>
    </submittedName>
</protein>
<dbReference type="Proteomes" id="UP000183685">
    <property type="component" value="Unassembled WGS sequence"/>
</dbReference>
<dbReference type="STRING" id="637679.GCA_001550055_00009"/>
<dbReference type="OrthoDB" id="7591706at2"/>
<feature type="region of interest" description="Disordered" evidence="1">
    <location>
        <begin position="1"/>
        <end position="55"/>
    </location>
</feature>
<sequence length="923" mass="102820">MKRFRQQGLLGNKVEDRTQQQAALKERRDSLLEKMKANASKPRKDVQASADIESETRPRRDVDAYLKALSEFPFYALGSKTETRIAPWYSALVKAALEAMNDGSPRVVMTWPQSQACPSGIVSLLTLGAVASASRKKVLVQGISEDAFEEADGVRAVLFPYARSTHAASRQVQLDSKRFGSIHLDHVKRALDGQGVPAVTDYHKALSRVLTIKGMARDGKSYAELAHPILDEIVPHGPPKGDRPANSELLWRTRSKTDFGKFTISDDVNKPSTAAYYIYTIRAKDDFGDQLTSIKKEPDIFILDLSHTARGRMGWDWRSVAEKAIEAIKKYQPNVPILAVVDDPWVYQFARFGLLGSVPPWGRRKRAKAKKIPAIGQVVIARDKSILSPSLSKQNELEGPNKIQVDGFYGETGRTIERLRSLAQQLTKRGSQHEAELVREVIAIIRRSTSLPGSLAALSKFLIEETTVEMAADLFASYRIGAKLASLENVQSLVSQLEESSELSNKAREIMRILEQETPMSLLLKKVIKPSLRSSSRTLVIFRSDMIAEFAIDQLQTAEPKLNDRVETDMLRFGGSELFGTVSRSSPAYRNQFKRAILVAPTRSSILATFAEPWLPEQLIVLADADTLLLSSQDAKRLADELDDTTIKVRLSDFAAPAYSRVKEIGRHSVQIDIPEQVEDIEYPSNNLVDLSGDARGDRKLLEISMKNGQRILACQSTGIVVRHDGIASSAFVERQAGALKPGDEVCVIGPAFIERARSLLDIQFAAACEIREYHNQVLTRFARLPGQTTTERLRVLVSNMGAPSVSIDTARYWINLEAELEKDLSEVVPHAPQDQFTFLRFTAALGFKDSLAQAFWRWAVVAQRSYKLRAGNVFHDAFRGILTDPHSAISENASRADEIHQLRLMAEEYVATVEKIQRMEAA</sequence>
<dbReference type="RefSeq" id="WP_068300902.1">
    <property type="nucleotide sequence ID" value="NZ_FNAK01000008.1"/>
</dbReference>
<dbReference type="EMBL" id="FNAK01000008">
    <property type="protein sequence ID" value="SDE57204.1"/>
    <property type="molecule type" value="Genomic_DNA"/>
</dbReference>
<proteinExistence type="predicted"/>
<accession>A0A1G7E0K8</accession>
<gene>
    <name evidence="2" type="ORF">SAMN04488071_3230</name>
</gene>
<evidence type="ECO:0000313" key="3">
    <source>
        <dbReference type="Proteomes" id="UP000183685"/>
    </source>
</evidence>
<reference evidence="2 3" key="1">
    <citation type="submission" date="2016-10" db="EMBL/GenBank/DDBJ databases">
        <authorList>
            <person name="de Groot N.N."/>
        </authorList>
    </citation>
    <scope>NUCLEOTIDE SEQUENCE [LARGE SCALE GENOMIC DNA]</scope>
    <source>
        <strain evidence="2 3">CGMCC 1.9109</strain>
    </source>
</reference>
<organism evidence="2 3">
    <name type="scientific">Kordiimonas lacus</name>
    <dbReference type="NCBI Taxonomy" id="637679"/>
    <lineage>
        <taxon>Bacteria</taxon>
        <taxon>Pseudomonadati</taxon>
        <taxon>Pseudomonadota</taxon>
        <taxon>Alphaproteobacteria</taxon>
        <taxon>Kordiimonadales</taxon>
        <taxon>Kordiimonadaceae</taxon>
        <taxon>Kordiimonas</taxon>
    </lineage>
</organism>
<feature type="compositionally biased region" description="Basic and acidic residues" evidence="1">
    <location>
        <begin position="13"/>
        <end position="46"/>
    </location>
</feature>
<name>A0A1G7E0K8_9PROT</name>
<keyword evidence="3" id="KW-1185">Reference proteome</keyword>
<dbReference type="AlphaFoldDB" id="A0A1G7E0K8"/>
<evidence type="ECO:0000313" key="2">
    <source>
        <dbReference type="EMBL" id="SDE57204.1"/>
    </source>
</evidence>